<keyword evidence="2" id="KW-1185">Reference proteome</keyword>
<protein>
    <submittedName>
        <fullName evidence="1">Uncharacterized protein</fullName>
    </submittedName>
</protein>
<gene>
    <name evidence="1" type="ORF">SI8410_15019335</name>
</gene>
<name>A0A7I8LF76_SPIIN</name>
<proteinExistence type="predicted"/>
<dbReference type="Proteomes" id="UP000663760">
    <property type="component" value="Chromosome 15"/>
</dbReference>
<accession>A0A7I8LF76</accession>
<evidence type="ECO:0000313" key="2">
    <source>
        <dbReference type="Proteomes" id="UP000663760"/>
    </source>
</evidence>
<evidence type="ECO:0000313" key="1">
    <source>
        <dbReference type="EMBL" id="CAA7408657.1"/>
    </source>
</evidence>
<sequence length="23" mass="2757">MSMSCQPHICTYICMKCPWPHFL</sequence>
<organism evidence="1 2">
    <name type="scientific">Spirodela intermedia</name>
    <name type="common">Intermediate duckweed</name>
    <dbReference type="NCBI Taxonomy" id="51605"/>
    <lineage>
        <taxon>Eukaryota</taxon>
        <taxon>Viridiplantae</taxon>
        <taxon>Streptophyta</taxon>
        <taxon>Embryophyta</taxon>
        <taxon>Tracheophyta</taxon>
        <taxon>Spermatophyta</taxon>
        <taxon>Magnoliopsida</taxon>
        <taxon>Liliopsida</taxon>
        <taxon>Araceae</taxon>
        <taxon>Lemnoideae</taxon>
        <taxon>Spirodela</taxon>
    </lineage>
</organism>
<dbReference type="EMBL" id="LR746278">
    <property type="protein sequence ID" value="CAA7408657.1"/>
    <property type="molecule type" value="Genomic_DNA"/>
</dbReference>
<reference evidence="1" key="1">
    <citation type="submission" date="2020-02" db="EMBL/GenBank/DDBJ databases">
        <authorList>
            <person name="Scholz U."/>
            <person name="Mascher M."/>
            <person name="Fiebig A."/>
        </authorList>
    </citation>
    <scope>NUCLEOTIDE SEQUENCE</scope>
</reference>
<dbReference type="AlphaFoldDB" id="A0A7I8LF76"/>